<evidence type="ECO:0000313" key="2">
    <source>
        <dbReference type="EMBL" id="CAE8636172.1"/>
    </source>
</evidence>
<keyword evidence="3" id="KW-1185">Reference proteome</keyword>
<dbReference type="Proteomes" id="UP000654075">
    <property type="component" value="Unassembled WGS sequence"/>
</dbReference>
<gene>
    <name evidence="2" type="ORF">PGLA1383_LOCUS51675</name>
</gene>
<feature type="compositionally biased region" description="Low complexity" evidence="1">
    <location>
        <begin position="75"/>
        <end position="90"/>
    </location>
</feature>
<feature type="region of interest" description="Disordered" evidence="1">
    <location>
        <begin position="26"/>
        <end position="90"/>
    </location>
</feature>
<dbReference type="EMBL" id="CAJNNV010031423">
    <property type="protein sequence ID" value="CAE8636172.1"/>
    <property type="molecule type" value="Genomic_DNA"/>
</dbReference>
<proteinExistence type="predicted"/>
<organism evidence="2 3">
    <name type="scientific">Polarella glacialis</name>
    <name type="common">Dinoflagellate</name>
    <dbReference type="NCBI Taxonomy" id="89957"/>
    <lineage>
        <taxon>Eukaryota</taxon>
        <taxon>Sar</taxon>
        <taxon>Alveolata</taxon>
        <taxon>Dinophyceae</taxon>
        <taxon>Suessiales</taxon>
        <taxon>Suessiaceae</taxon>
        <taxon>Polarella</taxon>
    </lineage>
</organism>
<dbReference type="AlphaFoldDB" id="A0A813HE64"/>
<feature type="compositionally biased region" description="Gly residues" evidence="1">
    <location>
        <begin position="65"/>
        <end position="74"/>
    </location>
</feature>
<evidence type="ECO:0000313" key="3">
    <source>
        <dbReference type="Proteomes" id="UP000654075"/>
    </source>
</evidence>
<sequence>MQPNGPDAWISMQLEDTQMSVRRLSERARTGGSLRTLGGDTYSPSGITLRPEDIGDPRRFRKLPSGGGGAGLDGAGTSASTSGQASGAAK</sequence>
<name>A0A813HE64_POLGL</name>
<protein>
    <submittedName>
        <fullName evidence="2">Uncharacterized protein</fullName>
    </submittedName>
</protein>
<reference evidence="2" key="1">
    <citation type="submission" date="2021-02" db="EMBL/GenBank/DDBJ databases">
        <authorList>
            <person name="Dougan E. K."/>
            <person name="Rhodes N."/>
            <person name="Thang M."/>
            <person name="Chan C."/>
        </authorList>
    </citation>
    <scope>NUCLEOTIDE SEQUENCE</scope>
</reference>
<comment type="caution">
    <text evidence="2">The sequence shown here is derived from an EMBL/GenBank/DDBJ whole genome shotgun (WGS) entry which is preliminary data.</text>
</comment>
<accession>A0A813HE64</accession>
<evidence type="ECO:0000256" key="1">
    <source>
        <dbReference type="SAM" id="MobiDB-lite"/>
    </source>
</evidence>